<dbReference type="Proteomes" id="UP000324800">
    <property type="component" value="Unassembled WGS sequence"/>
</dbReference>
<keyword evidence="1" id="KW-0343">GTPase activation</keyword>
<feature type="region of interest" description="Disordered" evidence="2">
    <location>
        <begin position="690"/>
        <end position="737"/>
    </location>
</feature>
<dbReference type="InterPro" id="IPR035969">
    <property type="entry name" value="Rab-GAP_TBC_sf"/>
</dbReference>
<feature type="region of interest" description="Disordered" evidence="2">
    <location>
        <begin position="441"/>
        <end position="467"/>
    </location>
</feature>
<feature type="compositionally biased region" description="Basic and acidic residues" evidence="2">
    <location>
        <begin position="558"/>
        <end position="574"/>
    </location>
</feature>
<feature type="region of interest" description="Disordered" evidence="2">
    <location>
        <begin position="622"/>
        <end position="665"/>
    </location>
</feature>
<dbReference type="SUPFAM" id="SSF47923">
    <property type="entry name" value="Ypt/Rab-GAP domain of gyp1p"/>
    <property type="match status" value="2"/>
</dbReference>
<feature type="region of interest" description="Disordered" evidence="2">
    <location>
        <begin position="558"/>
        <end position="577"/>
    </location>
</feature>
<dbReference type="EMBL" id="SNRW01007779">
    <property type="protein sequence ID" value="KAA6380648.1"/>
    <property type="molecule type" value="Genomic_DNA"/>
</dbReference>
<accession>A0A5J4VDL4</accession>
<reference evidence="4 5" key="1">
    <citation type="submission" date="2019-03" db="EMBL/GenBank/DDBJ databases">
        <title>Single cell metagenomics reveals metabolic interactions within the superorganism composed of flagellate Streblomastix strix and complex community of Bacteroidetes bacteria on its surface.</title>
        <authorList>
            <person name="Treitli S.C."/>
            <person name="Kolisko M."/>
            <person name="Husnik F."/>
            <person name="Keeling P."/>
            <person name="Hampl V."/>
        </authorList>
    </citation>
    <scope>NUCLEOTIDE SEQUENCE [LARGE SCALE GENOMIC DNA]</scope>
    <source>
        <strain evidence="4">ST1C</strain>
    </source>
</reference>
<feature type="region of interest" description="Disordered" evidence="2">
    <location>
        <begin position="919"/>
        <end position="939"/>
    </location>
</feature>
<dbReference type="OrthoDB" id="27140at2759"/>
<feature type="compositionally biased region" description="Basic and acidic residues" evidence="2">
    <location>
        <begin position="703"/>
        <end position="721"/>
    </location>
</feature>
<feature type="compositionally biased region" description="Basic and acidic residues" evidence="2">
    <location>
        <begin position="630"/>
        <end position="665"/>
    </location>
</feature>
<feature type="compositionally biased region" description="Low complexity" evidence="2">
    <location>
        <begin position="876"/>
        <end position="894"/>
    </location>
</feature>
<dbReference type="AlphaFoldDB" id="A0A5J4VDL4"/>
<evidence type="ECO:0000259" key="3">
    <source>
        <dbReference type="PROSITE" id="PS50086"/>
    </source>
</evidence>
<dbReference type="PANTHER" id="PTHR22957">
    <property type="entry name" value="TBC1 DOMAIN FAMILY MEMBER GTPASE-ACTIVATING PROTEIN"/>
    <property type="match status" value="1"/>
</dbReference>
<comment type="caution">
    <text evidence="4">The sequence shown here is derived from an EMBL/GenBank/DDBJ whole genome shotgun (WGS) entry which is preliminary data.</text>
</comment>
<proteinExistence type="predicted"/>
<feature type="region of interest" description="Disordered" evidence="2">
    <location>
        <begin position="876"/>
        <end position="904"/>
    </location>
</feature>
<sequence length="974" mass="111674">MALRQKQIAEFNELFHSGEGDSSNQVRHKALRFGLEGSKIRGVCWRFFLGIFRGQPGDNWLVQLRRSRQLYEELRKRCTVDPHTKEDDDLEHDNPLSTETSSAWSDYFTAKRIETQLDHDFKRLFPEYAFFRRKIVIDTLREVLLVWTWCNPELNYQQGMHEVLAGLYYVMSRDVKIKTGQGTPSPTLSPIPSQISSQMDEQQTSQDSEHNIQSLNEVSELLEELLDPYYLPHDLFATFSNLILRLRMWYFQDEALKKLQNRENKSESENNTPNFSSSTPKTPSASATEDNQVHIPRVVISSKVVMAHLQILDPELYSHLIDDLKIESHLFLMRWTRLLFLREFGLDESMRVWDAIFASLDEEVDNNNKDGNQLQDNNENIQEITDADKTASNQQSKLHLYPTSQLPKPLPLLVHVAVAMIRSQRTQLLIKDQMGAWKAHSTQKVNTSTTSEQNSKDVNSNTSEKITSDKPISKIGYVEDKKILSSTSVKTINSLLLEKGIDIRNAALSNLENEVILGDERRLICAQRIALIHAALSDAQHELKEQYTIGIKMNEIGDKEEGSNDNQIENKDNQEQLNNSNVTNDQFLIYRMCGMIRICTEQLQSVCSVLLNKERNLTLPPSPEEVLIAQKDDPQTEQERKIKKSEGSGIENDEKQKSSQQKESRYGQLLQNIKQQEDLAKMRQNALITKQKMENGEIGENIEQTKKDQDKDKLKAQRSSDESDPNDQYITRFSPQEKEQRIQSILIKAIDQTLNYNQQNLNQNQIKKQQIGENLEQSNQQNDIQRTIEANNNKIIFGKQGQGKQVEFVFNKDQEKNQQIDLKPKGRSSILGNFQYPYNLSQDKDLHQDYTSYISFPSNNDSSTVPRTASQILSSVSSSSSSSYTNIQQNSSNQKAKQIEPSGKRKSIIVKRVVSQAKHDEDEEDFSVDDEENMFSSKPAKAAVLSTPLDILSNNRTTKDIVDDDEIELFNGPL</sequence>
<evidence type="ECO:0000313" key="4">
    <source>
        <dbReference type="EMBL" id="KAA6380648.1"/>
    </source>
</evidence>
<dbReference type="GO" id="GO:0005096">
    <property type="term" value="F:GTPase activator activity"/>
    <property type="evidence" value="ECO:0007669"/>
    <property type="project" value="UniProtKB-KW"/>
</dbReference>
<organism evidence="4 5">
    <name type="scientific">Streblomastix strix</name>
    <dbReference type="NCBI Taxonomy" id="222440"/>
    <lineage>
        <taxon>Eukaryota</taxon>
        <taxon>Metamonada</taxon>
        <taxon>Preaxostyla</taxon>
        <taxon>Oxymonadida</taxon>
        <taxon>Streblomastigidae</taxon>
        <taxon>Streblomastix</taxon>
    </lineage>
</organism>
<feature type="region of interest" description="Disordered" evidence="2">
    <location>
        <begin position="261"/>
        <end position="290"/>
    </location>
</feature>
<evidence type="ECO:0000256" key="2">
    <source>
        <dbReference type="SAM" id="MobiDB-lite"/>
    </source>
</evidence>
<dbReference type="PANTHER" id="PTHR22957:SF337">
    <property type="entry name" value="TBC1 DOMAIN FAMILY MEMBER 5"/>
    <property type="match status" value="1"/>
</dbReference>
<name>A0A5J4VDL4_9EUKA</name>
<dbReference type="InterPro" id="IPR000195">
    <property type="entry name" value="Rab-GAP-TBC_dom"/>
</dbReference>
<protein>
    <submittedName>
        <fullName evidence="4">Putative TBC1 domain family protein</fullName>
    </submittedName>
</protein>
<evidence type="ECO:0000313" key="5">
    <source>
        <dbReference type="Proteomes" id="UP000324800"/>
    </source>
</evidence>
<dbReference type="Gene3D" id="1.10.8.270">
    <property type="entry name" value="putative rabgap domain of human tbc1 domain family member 14 like domains"/>
    <property type="match status" value="1"/>
</dbReference>
<gene>
    <name evidence="4" type="ORF">EZS28_023825</name>
</gene>
<feature type="compositionally biased region" description="Polar residues" evidence="2">
    <location>
        <begin position="441"/>
        <end position="465"/>
    </location>
</feature>
<dbReference type="PROSITE" id="PS50086">
    <property type="entry name" value="TBC_RABGAP"/>
    <property type="match status" value="1"/>
</dbReference>
<feature type="region of interest" description="Disordered" evidence="2">
    <location>
        <begin position="180"/>
        <end position="210"/>
    </location>
</feature>
<feature type="domain" description="Rab-GAP TBC" evidence="3">
    <location>
        <begin position="35"/>
        <end position="360"/>
    </location>
</feature>
<evidence type="ECO:0000256" key="1">
    <source>
        <dbReference type="ARBA" id="ARBA00022468"/>
    </source>
</evidence>
<dbReference type="Pfam" id="PF00566">
    <property type="entry name" value="RabGAP-TBC"/>
    <property type="match status" value="2"/>
</dbReference>
<feature type="compositionally biased region" description="Acidic residues" evidence="2">
    <location>
        <begin position="921"/>
        <end position="933"/>
    </location>
</feature>
<dbReference type="SMART" id="SM00164">
    <property type="entry name" value="TBC"/>
    <property type="match status" value="1"/>
</dbReference>
<dbReference type="Gene3D" id="1.10.472.80">
    <property type="entry name" value="Ypt/Rab-GAP domain of gyp1p, domain 3"/>
    <property type="match status" value="1"/>
</dbReference>
<feature type="compositionally biased region" description="Low complexity" evidence="2">
    <location>
        <begin position="276"/>
        <end position="288"/>
    </location>
</feature>